<dbReference type="AlphaFoldDB" id="A0A838WQR3"/>
<dbReference type="GO" id="GO:0000155">
    <property type="term" value="F:phosphorelay sensor kinase activity"/>
    <property type="evidence" value="ECO:0007669"/>
    <property type="project" value="TreeGrafter"/>
</dbReference>
<dbReference type="Pfam" id="PF02518">
    <property type="entry name" value="HATPase_c"/>
    <property type="match status" value="1"/>
</dbReference>
<dbReference type="InterPro" id="IPR004358">
    <property type="entry name" value="Sig_transdc_His_kin-like_C"/>
</dbReference>
<protein>
    <recommendedName>
        <fullName evidence="2">histidine kinase</fullName>
        <ecNumber evidence="2">2.7.13.3</ecNumber>
    </recommendedName>
</protein>
<evidence type="ECO:0000256" key="1">
    <source>
        <dbReference type="ARBA" id="ARBA00000085"/>
    </source>
</evidence>
<feature type="domain" description="Histidine kinase/HSP90-like ATPase" evidence="7">
    <location>
        <begin position="18"/>
        <end position="64"/>
    </location>
</feature>
<dbReference type="PANTHER" id="PTHR45453:SF1">
    <property type="entry name" value="PHOSPHATE REGULON SENSOR PROTEIN PHOR"/>
    <property type="match status" value="1"/>
</dbReference>
<dbReference type="InterPro" id="IPR050351">
    <property type="entry name" value="BphY/WalK/GraS-like"/>
</dbReference>
<evidence type="ECO:0000256" key="6">
    <source>
        <dbReference type="ARBA" id="ARBA00023012"/>
    </source>
</evidence>
<comment type="caution">
    <text evidence="8">The sequence shown here is derived from an EMBL/GenBank/DDBJ whole genome shotgun (WGS) entry which is preliminary data.</text>
</comment>
<organism evidence="8 9">
    <name type="scientific">Cylindrospermopsis raciborskii CS-506_A</name>
    <dbReference type="NCBI Taxonomy" id="2585140"/>
    <lineage>
        <taxon>Bacteria</taxon>
        <taxon>Bacillati</taxon>
        <taxon>Cyanobacteriota</taxon>
        <taxon>Cyanophyceae</taxon>
        <taxon>Nostocales</taxon>
        <taxon>Aphanizomenonaceae</taxon>
        <taxon>Cylindrospermopsis</taxon>
    </lineage>
</organism>
<evidence type="ECO:0000259" key="7">
    <source>
        <dbReference type="Pfam" id="PF02518"/>
    </source>
</evidence>
<dbReference type="EMBL" id="VDFG01000029">
    <property type="protein sequence ID" value="MBA4464479.1"/>
    <property type="molecule type" value="Genomic_DNA"/>
</dbReference>
<dbReference type="InterPro" id="IPR003594">
    <property type="entry name" value="HATPase_dom"/>
</dbReference>
<gene>
    <name evidence="8" type="ORF">FHK98_00665</name>
</gene>
<keyword evidence="3" id="KW-0597">Phosphoprotein</keyword>
<evidence type="ECO:0000256" key="4">
    <source>
        <dbReference type="ARBA" id="ARBA00022679"/>
    </source>
</evidence>
<dbReference type="PANTHER" id="PTHR45453">
    <property type="entry name" value="PHOSPHATE REGULON SENSOR PROTEIN PHOR"/>
    <property type="match status" value="1"/>
</dbReference>
<dbReference type="GO" id="GO:0005886">
    <property type="term" value="C:plasma membrane"/>
    <property type="evidence" value="ECO:0007669"/>
    <property type="project" value="TreeGrafter"/>
</dbReference>
<dbReference type="Gene3D" id="3.30.565.10">
    <property type="entry name" value="Histidine kinase-like ATPase, C-terminal domain"/>
    <property type="match status" value="1"/>
</dbReference>
<keyword evidence="5" id="KW-0418">Kinase</keyword>
<evidence type="ECO:0000313" key="9">
    <source>
        <dbReference type="Proteomes" id="UP000538075"/>
    </source>
</evidence>
<accession>A0A838WQR3</accession>
<dbReference type="GO" id="GO:0004721">
    <property type="term" value="F:phosphoprotein phosphatase activity"/>
    <property type="evidence" value="ECO:0007669"/>
    <property type="project" value="TreeGrafter"/>
</dbReference>
<sequence>MYCCNYLPVINHYAQLRQINSDRSRQTGGTGLGLAIARAIAHKHQAILKVESQLQRGSIFILEMSMLNFDGGFIYS</sequence>
<dbReference type="GO" id="GO:0016036">
    <property type="term" value="P:cellular response to phosphate starvation"/>
    <property type="evidence" value="ECO:0007669"/>
    <property type="project" value="TreeGrafter"/>
</dbReference>
<evidence type="ECO:0000256" key="3">
    <source>
        <dbReference type="ARBA" id="ARBA00022553"/>
    </source>
</evidence>
<dbReference type="PRINTS" id="PR00344">
    <property type="entry name" value="BCTRLSENSOR"/>
</dbReference>
<keyword evidence="4" id="KW-0808">Transferase</keyword>
<dbReference type="EC" id="2.7.13.3" evidence="2"/>
<dbReference type="SUPFAM" id="SSF55874">
    <property type="entry name" value="ATPase domain of HSP90 chaperone/DNA topoisomerase II/histidine kinase"/>
    <property type="match status" value="1"/>
</dbReference>
<dbReference type="Proteomes" id="UP000538075">
    <property type="component" value="Unassembled WGS sequence"/>
</dbReference>
<proteinExistence type="predicted"/>
<keyword evidence="6" id="KW-0902">Two-component regulatory system</keyword>
<evidence type="ECO:0000256" key="5">
    <source>
        <dbReference type="ARBA" id="ARBA00022777"/>
    </source>
</evidence>
<comment type="catalytic activity">
    <reaction evidence="1">
        <text>ATP + protein L-histidine = ADP + protein N-phospho-L-histidine.</text>
        <dbReference type="EC" id="2.7.13.3"/>
    </reaction>
</comment>
<name>A0A838WQR3_9CYAN</name>
<dbReference type="InterPro" id="IPR036890">
    <property type="entry name" value="HATPase_C_sf"/>
</dbReference>
<evidence type="ECO:0000313" key="8">
    <source>
        <dbReference type="EMBL" id="MBA4464479.1"/>
    </source>
</evidence>
<evidence type="ECO:0000256" key="2">
    <source>
        <dbReference type="ARBA" id="ARBA00012438"/>
    </source>
</evidence>
<reference evidence="8 9" key="1">
    <citation type="journal article" date="2020" name="J. Appl. Phycol.">
        <title>Morphological changes and genome evolution in Raphidiopsis raciborskii CS-506 after 23 years in culture.</title>
        <authorList>
            <person name="Willis A."/>
            <person name="Bent S.J."/>
            <person name="Jameson I.D."/>
        </authorList>
    </citation>
    <scope>NUCLEOTIDE SEQUENCE [LARGE SCALE GENOMIC DNA]</scope>
    <source>
        <strain evidence="8 9">CS-506_A</strain>
    </source>
</reference>